<dbReference type="PANTHER" id="PTHR31465">
    <property type="entry name" value="PROTEIN RTA1-RELATED"/>
    <property type="match status" value="1"/>
</dbReference>
<feature type="transmembrane region" description="Helical" evidence="5">
    <location>
        <begin position="128"/>
        <end position="145"/>
    </location>
</feature>
<protein>
    <submittedName>
        <fullName evidence="6">Efflux pump himE</fullName>
    </submittedName>
</protein>
<gene>
    <name evidence="6" type="ORF">HII31_08283</name>
</gene>
<evidence type="ECO:0000256" key="4">
    <source>
        <dbReference type="ARBA" id="ARBA00023136"/>
    </source>
</evidence>
<keyword evidence="3 5" id="KW-1133">Transmembrane helix</keyword>
<name>A0A8H6REH7_9PEZI</name>
<dbReference type="EMBL" id="JABCIY010000173">
    <property type="protein sequence ID" value="KAF7190365.1"/>
    <property type="molecule type" value="Genomic_DNA"/>
</dbReference>
<evidence type="ECO:0000256" key="2">
    <source>
        <dbReference type="ARBA" id="ARBA00022692"/>
    </source>
</evidence>
<comment type="subcellular location">
    <subcellularLocation>
        <location evidence="1">Membrane</location>
        <topology evidence="1">Multi-pass membrane protein</topology>
    </subcellularLocation>
</comment>
<evidence type="ECO:0000256" key="3">
    <source>
        <dbReference type="ARBA" id="ARBA00022989"/>
    </source>
</evidence>
<evidence type="ECO:0000256" key="5">
    <source>
        <dbReference type="SAM" id="Phobius"/>
    </source>
</evidence>
<sequence>MADAYADCKQVSAECPVSASTFSYAPNLAGNVILMCVFLLCTLAQIGLAVAYRTVSFGSVVSIGCAMEVAGYIGRIMLHKNVWGSGMSLQAIMLVIAPSFLAAGIFLTLKHIVVYLGPKYSRLPPRGWVWIFVTGDVIAVVLQGMGGGLASGANTLKMVNTGNNIMLGGLAFGVVVQAFCILLAFDFGYALRKNKHEWKNDQKSDVSSKGFKFYAICTSFAFLFIWIRCIYRVPELAGGWGNPRMKKEAEFMVLDGMMIAFATILMTVAHPGVFFPAMGKRGRRRSGDQFLGSPAEEMSMLQNK</sequence>
<reference evidence="6" key="1">
    <citation type="submission" date="2020-04" db="EMBL/GenBank/DDBJ databases">
        <title>Draft genome resource of the tomato pathogen Pseudocercospora fuligena.</title>
        <authorList>
            <person name="Zaccaron A."/>
        </authorList>
    </citation>
    <scope>NUCLEOTIDE SEQUENCE</scope>
    <source>
        <strain evidence="6">PF001</strain>
    </source>
</reference>
<dbReference type="GO" id="GO:0000324">
    <property type="term" value="C:fungal-type vacuole"/>
    <property type="evidence" value="ECO:0007669"/>
    <property type="project" value="TreeGrafter"/>
</dbReference>
<feature type="transmembrane region" description="Helical" evidence="5">
    <location>
        <begin position="251"/>
        <end position="275"/>
    </location>
</feature>
<evidence type="ECO:0000313" key="7">
    <source>
        <dbReference type="Proteomes" id="UP000660729"/>
    </source>
</evidence>
<keyword evidence="4 5" id="KW-0472">Membrane</keyword>
<feature type="transmembrane region" description="Helical" evidence="5">
    <location>
        <begin position="57"/>
        <end position="78"/>
    </location>
</feature>
<evidence type="ECO:0000313" key="6">
    <source>
        <dbReference type="EMBL" id="KAF7190365.1"/>
    </source>
</evidence>
<feature type="transmembrane region" description="Helical" evidence="5">
    <location>
        <begin position="211"/>
        <end position="231"/>
    </location>
</feature>
<dbReference type="OrthoDB" id="4521223at2759"/>
<dbReference type="GO" id="GO:0005886">
    <property type="term" value="C:plasma membrane"/>
    <property type="evidence" value="ECO:0007669"/>
    <property type="project" value="TreeGrafter"/>
</dbReference>
<keyword evidence="7" id="KW-1185">Reference proteome</keyword>
<dbReference type="InterPro" id="IPR007568">
    <property type="entry name" value="RTA1"/>
</dbReference>
<keyword evidence="2 5" id="KW-0812">Transmembrane</keyword>
<dbReference type="PANTHER" id="PTHR31465:SF8">
    <property type="entry name" value="DOMAIN PROTEIN, PUTATIVE (AFU_ORTHOLOGUE AFUA_6G14140)-RELATED"/>
    <property type="match status" value="1"/>
</dbReference>
<evidence type="ECO:0000256" key="1">
    <source>
        <dbReference type="ARBA" id="ARBA00004141"/>
    </source>
</evidence>
<feature type="transmembrane region" description="Helical" evidence="5">
    <location>
        <begin position="90"/>
        <end position="116"/>
    </location>
</feature>
<accession>A0A8H6REH7</accession>
<dbReference type="Pfam" id="PF04479">
    <property type="entry name" value="RTA1"/>
    <property type="match status" value="1"/>
</dbReference>
<proteinExistence type="predicted"/>
<dbReference type="AlphaFoldDB" id="A0A8H6REH7"/>
<organism evidence="6 7">
    <name type="scientific">Pseudocercospora fuligena</name>
    <dbReference type="NCBI Taxonomy" id="685502"/>
    <lineage>
        <taxon>Eukaryota</taxon>
        <taxon>Fungi</taxon>
        <taxon>Dikarya</taxon>
        <taxon>Ascomycota</taxon>
        <taxon>Pezizomycotina</taxon>
        <taxon>Dothideomycetes</taxon>
        <taxon>Dothideomycetidae</taxon>
        <taxon>Mycosphaerellales</taxon>
        <taxon>Mycosphaerellaceae</taxon>
        <taxon>Pseudocercospora</taxon>
    </lineage>
</organism>
<comment type="caution">
    <text evidence="6">The sequence shown here is derived from an EMBL/GenBank/DDBJ whole genome shotgun (WGS) entry which is preliminary data.</text>
</comment>
<dbReference type="Proteomes" id="UP000660729">
    <property type="component" value="Unassembled WGS sequence"/>
</dbReference>
<feature type="transmembrane region" description="Helical" evidence="5">
    <location>
        <begin position="165"/>
        <end position="191"/>
    </location>
</feature>
<feature type="transmembrane region" description="Helical" evidence="5">
    <location>
        <begin position="28"/>
        <end position="50"/>
    </location>
</feature>